<geneLocation type="plasmid" evidence="2">
    <name>I</name>
</geneLocation>
<dbReference type="Gene3D" id="2.30.31.10">
    <property type="entry name" value="Transcriptional Coactivator Pc4, Chain A"/>
    <property type="match status" value="1"/>
</dbReference>
<dbReference type="GO" id="GO:0006952">
    <property type="term" value="P:defense response"/>
    <property type="evidence" value="ECO:0007669"/>
    <property type="project" value="InterPro"/>
</dbReference>
<dbReference type="GO" id="GO:0003697">
    <property type="term" value="F:single-stranded DNA binding"/>
    <property type="evidence" value="ECO:0007669"/>
    <property type="project" value="InterPro"/>
</dbReference>
<dbReference type="GO" id="GO:0006355">
    <property type="term" value="P:regulation of DNA-templated transcription"/>
    <property type="evidence" value="ECO:0007669"/>
    <property type="project" value="InterPro"/>
</dbReference>
<gene>
    <name evidence="2" type="ORF">P2180_165</name>
</gene>
<protein>
    <submittedName>
        <fullName evidence="2">IncH1 plasmid conjugative transfer protein HtdK</fullName>
    </submittedName>
</protein>
<organism evidence="2">
    <name type="scientific">Yersinia pestis</name>
    <dbReference type="NCBI Taxonomy" id="632"/>
    <lineage>
        <taxon>Bacteria</taxon>
        <taxon>Pseudomonadati</taxon>
        <taxon>Pseudomonadota</taxon>
        <taxon>Gammaproteobacteria</taxon>
        <taxon>Enterobacterales</taxon>
        <taxon>Yersiniaceae</taxon>
        <taxon>Yersinia</taxon>
    </lineage>
</organism>
<keyword evidence="2" id="KW-0614">Plasmid</keyword>
<reference evidence="2" key="1">
    <citation type="submission" date="2017-04" db="EMBL/GenBank/DDBJ databases">
        <authorList>
            <person name="Afonso C.L."/>
            <person name="Miller P.J."/>
            <person name="Scott M.A."/>
            <person name="Spackman E."/>
            <person name="Goraichik I."/>
            <person name="Dimitrov K.M."/>
            <person name="Suarez D.L."/>
            <person name="Swayne D.E."/>
        </authorList>
    </citation>
    <scope>NUCLEOTIDE SEQUENCE</scope>
    <source>
        <strain evidence="2">P21801</strain>
    </source>
</reference>
<dbReference type="AlphaFoldDB" id="A0A2C8CXP3"/>
<accession>A0A2C8CXP3</accession>
<proteinExistence type="predicted"/>
<keyword evidence="1" id="KW-0809">Transit peptide</keyword>
<dbReference type="Pfam" id="PF08536">
    <property type="entry name" value="Whirly"/>
    <property type="match status" value="1"/>
</dbReference>
<dbReference type="InterPro" id="IPR013742">
    <property type="entry name" value="Whirly"/>
</dbReference>
<name>A0A2C8CXP3_YERPE</name>
<evidence type="ECO:0000313" key="2">
    <source>
        <dbReference type="EMBL" id="SMN10472.1"/>
    </source>
</evidence>
<dbReference type="InterPro" id="IPR009044">
    <property type="entry name" value="ssDNA-bd_transcriptional_reg"/>
</dbReference>
<evidence type="ECO:0000256" key="1">
    <source>
        <dbReference type="ARBA" id="ARBA00022946"/>
    </source>
</evidence>
<sequence length="185" mass="20532">MSDLSATGAKPQRVRVFSQSVAMAFEVNLDKSRSADNSAFVTETEKYYLSLQFAPPSDNREYGWNSEGSILMKLSQNEAMALASVFLRIKPTLKFEKRKTTHRTHQAYKNINIGPNDRGGLLVSASIVPVKMGTFKPLNYNLPVTQMDCVSTGLFLLGFLTLKMPWVSSESIITALRLSESKSGQ</sequence>
<dbReference type="EMBL" id="LT844544">
    <property type="protein sequence ID" value="SMN10472.1"/>
    <property type="molecule type" value="Genomic_DNA"/>
</dbReference>